<feature type="domain" description="RRM" evidence="4">
    <location>
        <begin position="83"/>
        <end position="166"/>
    </location>
</feature>
<proteinExistence type="predicted"/>
<feature type="region of interest" description="Disordered" evidence="3">
    <location>
        <begin position="1"/>
        <end position="57"/>
    </location>
</feature>
<keyword evidence="6" id="KW-1185">Reference proteome</keyword>
<dbReference type="AlphaFoldDB" id="A0AA41VEP9"/>
<feature type="domain" description="RRM" evidence="4">
    <location>
        <begin position="329"/>
        <end position="415"/>
    </location>
</feature>
<evidence type="ECO:0000259" key="4">
    <source>
        <dbReference type="PROSITE" id="PS50102"/>
    </source>
</evidence>
<dbReference type="EMBL" id="JAJJMA010205805">
    <property type="protein sequence ID" value="MCL7039866.1"/>
    <property type="molecule type" value="Genomic_DNA"/>
</dbReference>
<dbReference type="Proteomes" id="UP001177140">
    <property type="component" value="Unassembled WGS sequence"/>
</dbReference>
<evidence type="ECO:0000256" key="3">
    <source>
        <dbReference type="SAM" id="MobiDB-lite"/>
    </source>
</evidence>
<evidence type="ECO:0000256" key="1">
    <source>
        <dbReference type="ARBA" id="ARBA00022884"/>
    </source>
</evidence>
<dbReference type="PANTHER" id="PTHR23236">
    <property type="entry name" value="EUKARYOTIC TRANSLATION INITIATION FACTOR 4B/4H"/>
    <property type="match status" value="1"/>
</dbReference>
<dbReference type="Gene3D" id="3.30.70.330">
    <property type="match status" value="4"/>
</dbReference>
<dbReference type="PANTHER" id="PTHR23236:SF11">
    <property type="entry name" value="EUKARYOTIC TRANSLATION INITIATION FACTOR 4H"/>
    <property type="match status" value="1"/>
</dbReference>
<dbReference type="SUPFAM" id="SSF54928">
    <property type="entry name" value="RNA-binding domain, RBD"/>
    <property type="match status" value="4"/>
</dbReference>
<reference evidence="5" key="1">
    <citation type="submission" date="2022-03" db="EMBL/GenBank/DDBJ databases">
        <title>A functionally conserved STORR gene fusion in Papaver species that diverged 16.8 million years ago.</title>
        <authorList>
            <person name="Catania T."/>
        </authorList>
    </citation>
    <scope>NUCLEOTIDE SEQUENCE</scope>
    <source>
        <strain evidence="5">S-191538</strain>
    </source>
</reference>
<name>A0AA41VEP9_PAPNU</name>
<dbReference type="GO" id="GO:0003723">
    <property type="term" value="F:RNA binding"/>
    <property type="evidence" value="ECO:0007669"/>
    <property type="project" value="UniProtKB-UniRule"/>
</dbReference>
<dbReference type="Pfam" id="PF00076">
    <property type="entry name" value="RRM_1"/>
    <property type="match status" value="2"/>
</dbReference>
<dbReference type="PROSITE" id="PS50102">
    <property type="entry name" value="RRM"/>
    <property type="match status" value="4"/>
</dbReference>
<evidence type="ECO:0000313" key="6">
    <source>
        <dbReference type="Proteomes" id="UP001177140"/>
    </source>
</evidence>
<dbReference type="InterPro" id="IPR035979">
    <property type="entry name" value="RBD_domain_sf"/>
</dbReference>
<comment type="caution">
    <text evidence="5">The sequence shown here is derived from an EMBL/GenBank/DDBJ whole genome shotgun (WGS) entry which is preliminary data.</text>
</comment>
<evidence type="ECO:0000256" key="2">
    <source>
        <dbReference type="PROSITE-ProRule" id="PRU00176"/>
    </source>
</evidence>
<accession>A0AA41VEP9</accession>
<gene>
    <name evidence="5" type="ORF">MKW94_007386</name>
</gene>
<keyword evidence="1 2" id="KW-0694">RNA-binding</keyword>
<dbReference type="InterPro" id="IPR000504">
    <property type="entry name" value="RRM_dom"/>
</dbReference>
<dbReference type="InterPro" id="IPR012677">
    <property type="entry name" value="Nucleotide-bd_a/b_plait_sf"/>
</dbReference>
<sequence>MGESSKRSDVAAAAAVSQSVHSGEGNNKRVAEEEEIEQKLNLKKHKPDDQSTGNLDCSHSIDIGSAAAPDKKKAVKKSTGASKTLIANNLPFSIEKSHVIDFFKQVGDIVNVRLHYYYDDDDEDGQYRRVRSGHVVFATEEAANKAANLHDELLLGQRVKISPHLESTAAGASKTLVVEDLPFYTHKSDVIKFFKQVGEVVDVRFSKKLFSRSGHIEFATEEAAEKAQRLSGLKLSGSQVGLRRQARGTGASKTLCLKNLPFHFSKSDVINFFENVGDIADVRFSCDKDKDFRRVAHVEFATEEAALEAVKWNDRDLLGCPVRLGIVRETLCVKGLDTSLGIHEIRSFLEKHFQTCGGSITHVDVPEYRRTRDYYGVPLGSALVEFSSLEAFHRALDLDGQEVDGSSLTITDYVPEYLTVRGTGPREVTQEGFGKYCGTGYEKLIPSPRGYKGGGLGKNGSSLYPPAGNKIRFDCD</sequence>
<feature type="domain" description="RRM" evidence="4">
    <location>
        <begin position="174"/>
        <end position="247"/>
    </location>
</feature>
<protein>
    <recommendedName>
        <fullName evidence="4">RRM domain-containing protein</fullName>
    </recommendedName>
</protein>
<feature type="compositionally biased region" description="Low complexity" evidence="3">
    <location>
        <begin position="10"/>
        <end position="22"/>
    </location>
</feature>
<feature type="domain" description="RRM" evidence="4">
    <location>
        <begin position="253"/>
        <end position="329"/>
    </location>
</feature>
<dbReference type="SMART" id="SM00360">
    <property type="entry name" value="RRM"/>
    <property type="match status" value="4"/>
</dbReference>
<organism evidence="5 6">
    <name type="scientific">Papaver nudicaule</name>
    <name type="common">Iceland poppy</name>
    <dbReference type="NCBI Taxonomy" id="74823"/>
    <lineage>
        <taxon>Eukaryota</taxon>
        <taxon>Viridiplantae</taxon>
        <taxon>Streptophyta</taxon>
        <taxon>Embryophyta</taxon>
        <taxon>Tracheophyta</taxon>
        <taxon>Spermatophyta</taxon>
        <taxon>Magnoliopsida</taxon>
        <taxon>Ranunculales</taxon>
        <taxon>Papaveraceae</taxon>
        <taxon>Papaveroideae</taxon>
        <taxon>Papaver</taxon>
    </lineage>
</organism>
<dbReference type="GO" id="GO:0005730">
    <property type="term" value="C:nucleolus"/>
    <property type="evidence" value="ECO:0007669"/>
    <property type="project" value="TreeGrafter"/>
</dbReference>
<evidence type="ECO:0000313" key="5">
    <source>
        <dbReference type="EMBL" id="MCL7039866.1"/>
    </source>
</evidence>